<dbReference type="PROSITE" id="PS50089">
    <property type="entry name" value="ZF_RING_2"/>
    <property type="match status" value="1"/>
</dbReference>
<feature type="domain" description="RING-type" evidence="7">
    <location>
        <begin position="15"/>
        <end position="54"/>
    </location>
</feature>
<keyword evidence="1" id="KW-0479">Metal-binding</keyword>
<dbReference type="SUPFAM" id="SSF57850">
    <property type="entry name" value="RING/U-box"/>
    <property type="match status" value="1"/>
</dbReference>
<feature type="region of interest" description="Disordered" evidence="6">
    <location>
        <begin position="495"/>
        <end position="541"/>
    </location>
</feature>
<evidence type="ECO:0000256" key="5">
    <source>
        <dbReference type="SAM" id="Coils"/>
    </source>
</evidence>
<feature type="region of interest" description="Disordered" evidence="6">
    <location>
        <begin position="290"/>
        <end position="314"/>
    </location>
</feature>
<keyword evidence="9" id="KW-1185">Reference proteome</keyword>
<feature type="region of interest" description="Disordered" evidence="6">
    <location>
        <begin position="364"/>
        <end position="421"/>
    </location>
</feature>
<feature type="compositionally biased region" description="Low complexity" evidence="6">
    <location>
        <begin position="386"/>
        <end position="407"/>
    </location>
</feature>
<dbReference type="Pfam" id="PF13923">
    <property type="entry name" value="zf-C3HC4_2"/>
    <property type="match status" value="1"/>
</dbReference>
<dbReference type="InterPro" id="IPR013083">
    <property type="entry name" value="Znf_RING/FYVE/PHD"/>
</dbReference>
<feature type="coiled-coil region" evidence="5">
    <location>
        <begin position="227"/>
        <end position="254"/>
    </location>
</feature>
<evidence type="ECO:0000256" key="1">
    <source>
        <dbReference type="ARBA" id="ARBA00022723"/>
    </source>
</evidence>
<keyword evidence="5" id="KW-0175">Coiled coil</keyword>
<evidence type="ECO:0000259" key="7">
    <source>
        <dbReference type="PROSITE" id="PS50089"/>
    </source>
</evidence>
<proteinExistence type="predicted"/>
<reference evidence="9" key="1">
    <citation type="submission" date="2024-04" db="EMBL/GenBank/DDBJ databases">
        <authorList>
            <person name="Shaw F."/>
            <person name="Minotto A."/>
        </authorList>
    </citation>
    <scope>NUCLEOTIDE SEQUENCE [LARGE SCALE GENOMIC DNA]</scope>
</reference>
<evidence type="ECO:0000256" key="3">
    <source>
        <dbReference type="ARBA" id="ARBA00022833"/>
    </source>
</evidence>
<dbReference type="Gene3D" id="3.30.40.10">
    <property type="entry name" value="Zinc/RING finger domain, C3HC4 (zinc finger)"/>
    <property type="match status" value="2"/>
</dbReference>
<dbReference type="SMART" id="SM00184">
    <property type="entry name" value="RING"/>
    <property type="match status" value="1"/>
</dbReference>
<evidence type="ECO:0000256" key="2">
    <source>
        <dbReference type="ARBA" id="ARBA00022771"/>
    </source>
</evidence>
<protein>
    <recommendedName>
        <fullName evidence="7">RING-type domain-containing protein</fullName>
    </recommendedName>
</protein>
<dbReference type="EMBL" id="OZ037947">
    <property type="protein sequence ID" value="CAL1707708.1"/>
    <property type="molecule type" value="Genomic_DNA"/>
</dbReference>
<dbReference type="InterPro" id="IPR017907">
    <property type="entry name" value="Znf_RING_CS"/>
</dbReference>
<dbReference type="PANTHER" id="PTHR10131">
    <property type="entry name" value="TNF RECEPTOR ASSOCIATED FACTOR"/>
    <property type="match status" value="1"/>
</dbReference>
<name>A0ABP1DKY3_9APHY</name>
<accession>A0ABP1DKY3</accession>
<dbReference type="SUPFAM" id="SSF49599">
    <property type="entry name" value="TRAF domain-like"/>
    <property type="match status" value="1"/>
</dbReference>
<evidence type="ECO:0000313" key="8">
    <source>
        <dbReference type="EMBL" id="CAL1707708.1"/>
    </source>
</evidence>
<dbReference type="Proteomes" id="UP001497453">
    <property type="component" value="Chromosome 4"/>
</dbReference>
<keyword evidence="2 4" id="KW-0863">Zinc-finger</keyword>
<dbReference type="PANTHER" id="PTHR10131:SF94">
    <property type="entry name" value="TNF RECEPTOR-ASSOCIATED FACTOR 4"/>
    <property type="match status" value="1"/>
</dbReference>
<dbReference type="InterPro" id="IPR001841">
    <property type="entry name" value="Znf_RING"/>
</dbReference>
<dbReference type="PROSITE" id="PS00518">
    <property type="entry name" value="ZF_RING_1"/>
    <property type="match status" value="1"/>
</dbReference>
<feature type="compositionally biased region" description="Low complexity" evidence="6">
    <location>
        <begin position="370"/>
        <end position="379"/>
    </location>
</feature>
<keyword evidence="3" id="KW-0862">Zinc</keyword>
<evidence type="ECO:0000256" key="4">
    <source>
        <dbReference type="PROSITE-ProRule" id="PRU00175"/>
    </source>
</evidence>
<organism evidence="8 9">
    <name type="scientific">Somion occarium</name>
    <dbReference type="NCBI Taxonomy" id="3059160"/>
    <lineage>
        <taxon>Eukaryota</taxon>
        <taxon>Fungi</taxon>
        <taxon>Dikarya</taxon>
        <taxon>Basidiomycota</taxon>
        <taxon>Agaricomycotina</taxon>
        <taxon>Agaricomycetes</taxon>
        <taxon>Polyporales</taxon>
        <taxon>Cerrenaceae</taxon>
        <taxon>Somion</taxon>
    </lineage>
</organism>
<evidence type="ECO:0000313" key="9">
    <source>
        <dbReference type="Proteomes" id="UP001497453"/>
    </source>
</evidence>
<sequence>MSFTYVGSINDNLICCICRATFIDPCTTRTCSHTFCRECITTALSVSPTCPVDRSPLTVEDLILADPVVRNLVNELLVECPNKAAGCRDTPQRQLLDAHLRGSCEYMKAEDTTEDVGSNVVSKETLEAHLDEGVNAVFFISHNILNIINQQPSAESSAVRCSLCQERVPRSSLSSHIPACQDTVVSCTHASNGCSWEGRRSDLSGTHIPSCPYESIKGFFAIHEQKVSSLKAENDVLKHKVEQLEGLVRVLTRESGILKEALGPWYRAGSSGSVPSSSFQSYNDQILRPNAGYATSTTPANARYPDQASPFDVEYPDQMDSLASYFPRLEEDEQYASPQTSTDYQLDRRIQPPVLYLPRSLHPQSAYHVPHSGPSSSHQPQPPSHPSLLPLPTATITTSTSTSTPTLAPGPPPSAITPTSPIAPLNLSGNLFGALTSLHNSLTTLSSSVDSLARQHEVHIATEAMRNTEELRSLRTVLHGLRMQVHSIMMDRNAQMAGRPGGEGQASGPEINDPRDGPWIPPFPIPRFPHSSVSPGPVTKL</sequence>
<evidence type="ECO:0000256" key="6">
    <source>
        <dbReference type="SAM" id="MobiDB-lite"/>
    </source>
</evidence>
<gene>
    <name evidence="8" type="ORF">GFSPODELE1_LOCUS6494</name>
</gene>